<accession>A0ABU6QCL7</accession>
<comment type="caution">
    <text evidence="1">The sequence shown here is derived from an EMBL/GenBank/DDBJ whole genome shotgun (WGS) entry which is preliminary data.</text>
</comment>
<dbReference type="EMBL" id="JASCZI010000166">
    <property type="protein sequence ID" value="MED6109589.1"/>
    <property type="molecule type" value="Genomic_DNA"/>
</dbReference>
<gene>
    <name evidence="1" type="ORF">PIB30_035081</name>
</gene>
<dbReference type="Proteomes" id="UP001341840">
    <property type="component" value="Unassembled WGS sequence"/>
</dbReference>
<proteinExistence type="predicted"/>
<evidence type="ECO:0000313" key="1">
    <source>
        <dbReference type="EMBL" id="MED6109589.1"/>
    </source>
</evidence>
<keyword evidence="2" id="KW-1185">Reference proteome</keyword>
<reference evidence="1 2" key="1">
    <citation type="journal article" date="2023" name="Plants (Basel)">
        <title>Bridging the Gap: Combining Genomics and Transcriptomics Approaches to Understand Stylosanthes scabra, an Orphan Legume from the Brazilian Caatinga.</title>
        <authorList>
            <person name="Ferreira-Neto J.R.C."/>
            <person name="da Silva M.D."/>
            <person name="Binneck E."/>
            <person name="de Melo N.F."/>
            <person name="da Silva R.H."/>
            <person name="de Melo A.L.T.M."/>
            <person name="Pandolfi V."/>
            <person name="Bustamante F.O."/>
            <person name="Brasileiro-Vidal A.C."/>
            <person name="Benko-Iseppon A.M."/>
        </authorList>
    </citation>
    <scope>NUCLEOTIDE SEQUENCE [LARGE SCALE GENOMIC DNA]</scope>
    <source>
        <tissue evidence="1">Leaves</tissue>
    </source>
</reference>
<name>A0ABU6QCL7_9FABA</name>
<organism evidence="1 2">
    <name type="scientific">Stylosanthes scabra</name>
    <dbReference type="NCBI Taxonomy" id="79078"/>
    <lineage>
        <taxon>Eukaryota</taxon>
        <taxon>Viridiplantae</taxon>
        <taxon>Streptophyta</taxon>
        <taxon>Embryophyta</taxon>
        <taxon>Tracheophyta</taxon>
        <taxon>Spermatophyta</taxon>
        <taxon>Magnoliopsida</taxon>
        <taxon>eudicotyledons</taxon>
        <taxon>Gunneridae</taxon>
        <taxon>Pentapetalae</taxon>
        <taxon>rosids</taxon>
        <taxon>fabids</taxon>
        <taxon>Fabales</taxon>
        <taxon>Fabaceae</taxon>
        <taxon>Papilionoideae</taxon>
        <taxon>50 kb inversion clade</taxon>
        <taxon>dalbergioids sensu lato</taxon>
        <taxon>Dalbergieae</taxon>
        <taxon>Pterocarpus clade</taxon>
        <taxon>Stylosanthes</taxon>
    </lineage>
</organism>
<protein>
    <submittedName>
        <fullName evidence="1">Uncharacterized protein</fullName>
    </submittedName>
</protein>
<evidence type="ECO:0000313" key="2">
    <source>
        <dbReference type="Proteomes" id="UP001341840"/>
    </source>
</evidence>
<sequence>MEAELKKKEVGKATSHHSDFLFTTGDPFSEEIMQAEVPKNFKCPEMTLYDGSSDPRHHLSNFRSRMSIAYFDDFTKGFLTHFSIQKEKFKHAPSLLGVKQGGGESLRALHGAIQQSLLRDYQPTYRGCSDGTCERTSGQTIFLVCVQATSNFHCGDPRAS</sequence>